<dbReference type="RefSeq" id="WP_025225617.1">
    <property type="nucleotide sequence ID" value="NZ_CP007139.1"/>
</dbReference>
<keyword evidence="2" id="KW-1185">Reference proteome</keyword>
<name>A0A068NR12_FIMGI</name>
<evidence type="ECO:0000313" key="2">
    <source>
        <dbReference type="Proteomes" id="UP000027982"/>
    </source>
</evidence>
<dbReference type="Proteomes" id="UP000027982">
    <property type="component" value="Chromosome"/>
</dbReference>
<sequence>MEQHIIIENTPRHRKRLSPIRQKALQILRSEGMTQPEVAEALSVSDRCVRTYERLFKIVKGGA</sequence>
<reference evidence="1 2" key="1">
    <citation type="journal article" date="2014" name="PLoS ONE">
        <title>The first complete genome sequence of the class fimbriimonadia in the phylum armatimonadetes.</title>
        <authorList>
            <person name="Hu Z.Y."/>
            <person name="Wang Y.Z."/>
            <person name="Im W.T."/>
            <person name="Wang S.Y."/>
            <person name="Zhao G.P."/>
            <person name="Zheng H.J."/>
            <person name="Quan Z.X."/>
        </authorList>
    </citation>
    <scope>NUCLEOTIDE SEQUENCE [LARGE SCALE GENOMIC DNA]</scope>
    <source>
        <strain evidence="1">Gsoil 348</strain>
    </source>
</reference>
<dbReference type="AlphaFoldDB" id="A0A068NR12"/>
<organism evidence="1 2">
    <name type="scientific">Fimbriimonas ginsengisoli Gsoil 348</name>
    <dbReference type="NCBI Taxonomy" id="661478"/>
    <lineage>
        <taxon>Bacteria</taxon>
        <taxon>Bacillati</taxon>
        <taxon>Armatimonadota</taxon>
        <taxon>Fimbriimonadia</taxon>
        <taxon>Fimbriimonadales</taxon>
        <taxon>Fimbriimonadaceae</taxon>
        <taxon>Fimbriimonas</taxon>
    </lineage>
</organism>
<gene>
    <name evidence="1" type="ORF">OP10G_2454</name>
</gene>
<dbReference type="STRING" id="661478.OP10G_2454"/>
<protein>
    <submittedName>
        <fullName evidence="1">Uncharacterized protein</fullName>
    </submittedName>
</protein>
<dbReference type="HOGENOM" id="CLU_2879259_0_0_0"/>
<dbReference type="KEGG" id="fgi:OP10G_2454"/>
<dbReference type="EMBL" id="CP007139">
    <property type="protein sequence ID" value="AIE85822.1"/>
    <property type="molecule type" value="Genomic_DNA"/>
</dbReference>
<evidence type="ECO:0000313" key="1">
    <source>
        <dbReference type="EMBL" id="AIE85822.1"/>
    </source>
</evidence>
<accession>A0A068NR12</accession>
<proteinExistence type="predicted"/>
<dbReference type="InterPro" id="IPR013324">
    <property type="entry name" value="RNA_pol_sigma_r3/r4-like"/>
</dbReference>
<dbReference type="SUPFAM" id="SSF88659">
    <property type="entry name" value="Sigma3 and sigma4 domains of RNA polymerase sigma factors"/>
    <property type="match status" value="1"/>
</dbReference>